<accession>A0ABP7E0F3</accession>
<proteinExistence type="predicted"/>
<evidence type="ECO:0000313" key="2">
    <source>
        <dbReference type="Proteomes" id="UP001499884"/>
    </source>
</evidence>
<evidence type="ECO:0000313" key="1">
    <source>
        <dbReference type="EMBL" id="GAA3711653.1"/>
    </source>
</evidence>
<sequence length="107" mass="11430">MLRKVPPSTRRELELRALVGRALRAIRSGISQNSHCGFHAHQPKSFLLRVGRIRCGMRAVQCCSQFAGEAVRVWVEGLGGLGGDLIVTASRGLRAAGDHVVGGSPDS</sequence>
<protein>
    <submittedName>
        <fullName evidence="1">Uncharacterized protein</fullName>
    </submittedName>
</protein>
<reference evidence="2" key="1">
    <citation type="journal article" date="2019" name="Int. J. Syst. Evol. Microbiol.">
        <title>The Global Catalogue of Microorganisms (GCM) 10K type strain sequencing project: providing services to taxonomists for standard genome sequencing and annotation.</title>
        <authorList>
            <consortium name="The Broad Institute Genomics Platform"/>
            <consortium name="The Broad Institute Genome Sequencing Center for Infectious Disease"/>
            <person name="Wu L."/>
            <person name="Ma J."/>
        </authorList>
    </citation>
    <scope>NUCLEOTIDE SEQUENCE [LARGE SCALE GENOMIC DNA]</scope>
    <source>
        <strain evidence="2">JCM 30846</strain>
    </source>
</reference>
<name>A0ABP7E0F3_9ACTN</name>
<keyword evidence="2" id="KW-1185">Reference proteome</keyword>
<organism evidence="1 2">
    <name type="scientific">Streptomyces tremellae</name>
    <dbReference type="NCBI Taxonomy" id="1124239"/>
    <lineage>
        <taxon>Bacteria</taxon>
        <taxon>Bacillati</taxon>
        <taxon>Actinomycetota</taxon>
        <taxon>Actinomycetes</taxon>
        <taxon>Kitasatosporales</taxon>
        <taxon>Streptomycetaceae</taxon>
        <taxon>Streptomyces</taxon>
    </lineage>
</organism>
<dbReference type="Proteomes" id="UP001499884">
    <property type="component" value="Unassembled WGS sequence"/>
</dbReference>
<gene>
    <name evidence="1" type="ORF">GCM10023082_06840</name>
</gene>
<comment type="caution">
    <text evidence="1">The sequence shown here is derived from an EMBL/GenBank/DDBJ whole genome shotgun (WGS) entry which is preliminary data.</text>
</comment>
<dbReference type="EMBL" id="BAABEP010000002">
    <property type="protein sequence ID" value="GAA3711653.1"/>
    <property type="molecule type" value="Genomic_DNA"/>
</dbReference>